<reference evidence="1" key="1">
    <citation type="submission" date="2019-03" db="EMBL/GenBank/DDBJ databases">
        <authorList>
            <person name="Mank J."/>
            <person name="Almeida P."/>
        </authorList>
    </citation>
    <scope>NUCLEOTIDE SEQUENCE</scope>
    <source>
        <strain evidence="1">78183</strain>
    </source>
</reference>
<evidence type="ECO:0000313" key="1">
    <source>
        <dbReference type="EMBL" id="VFU59561.1"/>
    </source>
</evidence>
<gene>
    <name evidence="1" type="ORF">SVIM_LOCUS438858</name>
</gene>
<protein>
    <submittedName>
        <fullName evidence="1">Uncharacterized protein</fullName>
    </submittedName>
</protein>
<proteinExistence type="predicted"/>
<sequence length="90" mass="10196">MEWRIGGTSIHWPSFRSCRPLTVSSWKSKMMPPASVWALRPFTRSGSSAMFDSGRCRRKKSSPPQCPEIHGLCHGSTAKNVQGKEYKRWG</sequence>
<name>A0A6N2N4J1_SALVM</name>
<dbReference type="EMBL" id="CAADRP010002040">
    <property type="protein sequence ID" value="VFU59561.1"/>
    <property type="molecule type" value="Genomic_DNA"/>
</dbReference>
<dbReference type="AlphaFoldDB" id="A0A6N2N4J1"/>
<organism evidence="1">
    <name type="scientific">Salix viminalis</name>
    <name type="common">Common osier</name>
    <name type="synonym">Basket willow</name>
    <dbReference type="NCBI Taxonomy" id="40686"/>
    <lineage>
        <taxon>Eukaryota</taxon>
        <taxon>Viridiplantae</taxon>
        <taxon>Streptophyta</taxon>
        <taxon>Embryophyta</taxon>
        <taxon>Tracheophyta</taxon>
        <taxon>Spermatophyta</taxon>
        <taxon>Magnoliopsida</taxon>
        <taxon>eudicotyledons</taxon>
        <taxon>Gunneridae</taxon>
        <taxon>Pentapetalae</taxon>
        <taxon>rosids</taxon>
        <taxon>fabids</taxon>
        <taxon>Malpighiales</taxon>
        <taxon>Salicaceae</taxon>
        <taxon>Saliceae</taxon>
        <taxon>Salix</taxon>
    </lineage>
</organism>
<accession>A0A6N2N4J1</accession>